<feature type="transmembrane region" description="Helical" evidence="1">
    <location>
        <begin position="52"/>
        <end position="71"/>
    </location>
</feature>
<name>A0AAP2RJC6_9FIRM</name>
<dbReference type="RefSeq" id="WP_231062700.1">
    <property type="nucleotide sequence ID" value="NZ_JAJNOR010000005.1"/>
</dbReference>
<feature type="transmembrane region" description="Helical" evidence="1">
    <location>
        <begin position="12"/>
        <end position="40"/>
    </location>
</feature>
<evidence type="ECO:0000256" key="1">
    <source>
        <dbReference type="SAM" id="Phobius"/>
    </source>
</evidence>
<reference evidence="2 3" key="1">
    <citation type="submission" date="2021-11" db="EMBL/GenBank/DDBJ databases">
        <title>Lacrimispora sp. nov. NSJ-141 isolated from human feces.</title>
        <authorList>
            <person name="Abdugheni R."/>
        </authorList>
    </citation>
    <scope>NUCLEOTIDE SEQUENCE [LARGE SCALE GENOMIC DNA]</scope>
    <source>
        <strain evidence="2 3">NSJ-141</strain>
    </source>
</reference>
<proteinExistence type="predicted"/>
<keyword evidence="3" id="KW-1185">Reference proteome</keyword>
<keyword evidence="1" id="KW-0472">Membrane</keyword>
<comment type="caution">
    <text evidence="2">The sequence shown here is derived from an EMBL/GenBank/DDBJ whole genome shotgun (WGS) entry which is preliminary data.</text>
</comment>
<keyword evidence="1" id="KW-0812">Transmembrane</keyword>
<organism evidence="2 3">
    <name type="scientific">Lientehia hominis</name>
    <dbReference type="NCBI Taxonomy" id="2897778"/>
    <lineage>
        <taxon>Bacteria</taxon>
        <taxon>Bacillati</taxon>
        <taxon>Bacillota</taxon>
        <taxon>Clostridia</taxon>
        <taxon>Lachnospirales</taxon>
        <taxon>Lachnospiraceae</taxon>
        <taxon>Lientehia</taxon>
    </lineage>
</organism>
<feature type="transmembrane region" description="Helical" evidence="1">
    <location>
        <begin position="91"/>
        <end position="110"/>
    </location>
</feature>
<dbReference type="EMBL" id="JAJNOR010000005">
    <property type="protein sequence ID" value="MCD2492816.1"/>
    <property type="molecule type" value="Genomic_DNA"/>
</dbReference>
<sequence length="111" mass="11894">MNSLNRKKTKLFIIHFSTAGMVSILIFVGSLLFLAAGLAIAFRTYGHGDATIAALGFLAFFLNILGLIFPIRDARKRAKEEGMPVLSKVAIGLNLAGIAGIITIYVMGIII</sequence>
<evidence type="ECO:0000313" key="3">
    <source>
        <dbReference type="Proteomes" id="UP001299265"/>
    </source>
</evidence>
<dbReference type="Proteomes" id="UP001299265">
    <property type="component" value="Unassembled WGS sequence"/>
</dbReference>
<gene>
    <name evidence="2" type="ORF">LQE92_09260</name>
</gene>
<accession>A0AAP2RJC6</accession>
<keyword evidence="1" id="KW-1133">Transmembrane helix</keyword>
<dbReference type="AlphaFoldDB" id="A0AAP2RJC6"/>
<protein>
    <submittedName>
        <fullName evidence="2">DUF6142 family protein</fullName>
    </submittedName>
</protein>
<evidence type="ECO:0000313" key="2">
    <source>
        <dbReference type="EMBL" id="MCD2492816.1"/>
    </source>
</evidence>
<dbReference type="InterPro" id="IPR046140">
    <property type="entry name" value="DUF6142"/>
</dbReference>
<dbReference type="Pfam" id="PF19639">
    <property type="entry name" value="DUF6142"/>
    <property type="match status" value="1"/>
</dbReference>